<reference evidence="3" key="1">
    <citation type="submission" date="2020-05" db="EMBL/GenBank/DDBJ databases">
        <authorList>
            <person name="Chiriac C."/>
            <person name="Salcher M."/>
            <person name="Ghai R."/>
            <person name="Kavagutti S V."/>
        </authorList>
    </citation>
    <scope>NUCLEOTIDE SEQUENCE</scope>
</reference>
<protein>
    <submittedName>
        <fullName evidence="3">Unannotated protein</fullName>
    </submittedName>
</protein>
<dbReference type="EMBL" id="CAFBNC010000156">
    <property type="protein sequence ID" value="CAB4954862.1"/>
    <property type="molecule type" value="Genomic_DNA"/>
</dbReference>
<dbReference type="PROSITE" id="PS51257">
    <property type="entry name" value="PROKAR_LIPOPROTEIN"/>
    <property type="match status" value="1"/>
</dbReference>
<gene>
    <name evidence="2" type="ORF">UFOPK1392_02022</name>
    <name evidence="3" type="ORF">UFOPK3733_02096</name>
</gene>
<organism evidence="3">
    <name type="scientific">freshwater metagenome</name>
    <dbReference type="NCBI Taxonomy" id="449393"/>
    <lineage>
        <taxon>unclassified sequences</taxon>
        <taxon>metagenomes</taxon>
        <taxon>ecological metagenomes</taxon>
    </lineage>
</organism>
<proteinExistence type="predicted"/>
<evidence type="ECO:0000259" key="1">
    <source>
        <dbReference type="Pfam" id="PF20091"/>
    </source>
</evidence>
<dbReference type="AlphaFoldDB" id="A0A6J7KKP3"/>
<dbReference type="InterPro" id="IPR045394">
    <property type="entry name" value="Abhydrolase_dom"/>
</dbReference>
<evidence type="ECO:0000313" key="3">
    <source>
        <dbReference type="EMBL" id="CAB4954862.1"/>
    </source>
</evidence>
<sequence>MSKVGVRSGLTAVLVVLALVVGACSSGSGSGSSAKSAIDPATPPKQDAVATATVTGPITTGNGKIVLGPGGFDLAKVGYEQNEYFLAGRANSYTSSEPLTTDGLWNSVTTDGSADYTTRIVVRRPIDAAKFNGSVYVEWLNVSGGLDASPDWTYAHVELIRSGYAWVGVSAQKVGISGGGNPLGATLALKNADPVRYEPLNHPGDDFSYDMYSQAGAAVWFQSDTVLGGLKPERVIAIGESQSAFRLSTYINAVAPLTTIFNGYLVHSRGKLGAALSTAVPAPDPTLTRTDLRVPVLTFTTESDLVGKGLEYGKALQPDTETFREWEVPGTAHADAYNLGIGDNDPGDGSGDAALFQAMLTPSAEVYGGIISCTSPINAGPHTYVLRSAVNELDRWIRTGEVPRSQPRMEMTSPTEIARNSQGIALGGMRTPQVDIPVAVLSGIGQSGAGFCGLFGTTVPIEENQLAMSIPMNPTAASAHEALVQAWSVVLQGAVLDRVILDADAEHILAAVQNSPVLRAWTPKG</sequence>
<name>A0A6J7KKP3_9ZZZZ</name>
<accession>A0A6J7KKP3</accession>
<dbReference type="Pfam" id="PF20091">
    <property type="entry name" value="Abhydrolase_10"/>
    <property type="match status" value="1"/>
</dbReference>
<dbReference type="EMBL" id="CAEMXZ010000122">
    <property type="protein sequence ID" value="CAB4324257.1"/>
    <property type="molecule type" value="Genomic_DNA"/>
</dbReference>
<evidence type="ECO:0000313" key="2">
    <source>
        <dbReference type="EMBL" id="CAB4324257.1"/>
    </source>
</evidence>
<feature type="domain" description="Alpha/beta hydrolase" evidence="1">
    <location>
        <begin position="54"/>
        <end position="509"/>
    </location>
</feature>